<evidence type="ECO:0000313" key="1">
    <source>
        <dbReference type="EMBL" id="QTA82474.1"/>
    </source>
</evidence>
<dbReference type="AlphaFoldDB" id="A0A975BB93"/>
<dbReference type="EMBL" id="CP061799">
    <property type="protein sequence ID" value="QTA82474.1"/>
    <property type="molecule type" value="Genomic_DNA"/>
</dbReference>
<keyword evidence="2" id="KW-1185">Reference proteome</keyword>
<reference evidence="1" key="1">
    <citation type="journal article" date="2021" name="Microb. Physiol.">
        <title>Proteogenomic Insights into the Physiology of Marine, Sulfate-Reducing, Filamentous Desulfonema limicola and Desulfonema magnum.</title>
        <authorList>
            <person name="Schnaars V."/>
            <person name="Wohlbrand L."/>
            <person name="Scheve S."/>
            <person name="Hinrichs C."/>
            <person name="Reinhardt R."/>
            <person name="Rabus R."/>
        </authorList>
    </citation>
    <scope>NUCLEOTIDE SEQUENCE</scope>
    <source>
        <strain evidence="1">5ac10</strain>
    </source>
</reference>
<dbReference type="KEGG" id="dli:dnl_48490"/>
<gene>
    <name evidence="1" type="ORF">dnl_48490</name>
</gene>
<evidence type="ECO:0000313" key="2">
    <source>
        <dbReference type="Proteomes" id="UP000663720"/>
    </source>
</evidence>
<protein>
    <submittedName>
        <fullName evidence="1">Uncharacterized protein</fullName>
    </submittedName>
</protein>
<proteinExistence type="predicted"/>
<dbReference type="Proteomes" id="UP000663720">
    <property type="component" value="Chromosome"/>
</dbReference>
<accession>A0A975BB93</accession>
<sequence length="37" mass="4180">MKSIDYLNLIFESQQNIDVALLHTIPAPLFPCANLHV</sequence>
<organism evidence="1 2">
    <name type="scientific">Desulfonema limicola</name>
    <dbReference type="NCBI Taxonomy" id="45656"/>
    <lineage>
        <taxon>Bacteria</taxon>
        <taxon>Pseudomonadati</taxon>
        <taxon>Thermodesulfobacteriota</taxon>
        <taxon>Desulfobacteria</taxon>
        <taxon>Desulfobacterales</taxon>
        <taxon>Desulfococcaceae</taxon>
        <taxon>Desulfonema</taxon>
    </lineage>
</organism>
<name>A0A975BB93_9BACT</name>